<keyword evidence="3" id="KW-1185">Reference proteome</keyword>
<dbReference type="Gene3D" id="3.90.79.10">
    <property type="entry name" value="Nucleoside Triphosphate Pyrophosphohydrolase"/>
    <property type="match status" value="1"/>
</dbReference>
<dbReference type="SUPFAM" id="SSF55811">
    <property type="entry name" value="Nudix"/>
    <property type="match status" value="1"/>
</dbReference>
<proteinExistence type="predicted"/>
<protein>
    <submittedName>
        <fullName evidence="2">NUDIX domain-containing protein</fullName>
    </submittedName>
</protein>
<name>A0ABW5RP04_9BACI</name>
<dbReference type="EMBL" id="JBHUMF010000015">
    <property type="protein sequence ID" value="MFD2680405.1"/>
    <property type="molecule type" value="Genomic_DNA"/>
</dbReference>
<sequence>METEKLNVFDENRNLVGIATRAEVHKKGLWHETFHCWFVSHEEEKKYIFFQLRSNSKKDYPNLFDITAAGHILANESIADGVREVEEEVGIKLSFNELVSLGEIKYSALQGDLIDNELANVFLYDYKKTMDDFLLQTEEVSGIVKADFESFSKLFTGKTDQLEVKGFEINHVGEKTLLHTTVGKNSFVPHDDSYYEEIIDRIKSHQNKVLR</sequence>
<accession>A0ABW5RP04</accession>
<evidence type="ECO:0000259" key="1">
    <source>
        <dbReference type="PROSITE" id="PS51462"/>
    </source>
</evidence>
<evidence type="ECO:0000313" key="2">
    <source>
        <dbReference type="EMBL" id="MFD2680405.1"/>
    </source>
</evidence>
<dbReference type="Proteomes" id="UP001597506">
    <property type="component" value="Unassembled WGS sequence"/>
</dbReference>
<dbReference type="PANTHER" id="PTHR10885">
    <property type="entry name" value="ISOPENTENYL-DIPHOSPHATE DELTA-ISOMERASE"/>
    <property type="match status" value="1"/>
</dbReference>
<evidence type="ECO:0000313" key="3">
    <source>
        <dbReference type="Proteomes" id="UP001597506"/>
    </source>
</evidence>
<dbReference type="InterPro" id="IPR000086">
    <property type="entry name" value="NUDIX_hydrolase_dom"/>
</dbReference>
<organism evidence="2 3">
    <name type="scientific">Bacillus seohaeanensis</name>
    <dbReference type="NCBI Taxonomy" id="284580"/>
    <lineage>
        <taxon>Bacteria</taxon>
        <taxon>Bacillati</taxon>
        <taxon>Bacillota</taxon>
        <taxon>Bacilli</taxon>
        <taxon>Bacillales</taxon>
        <taxon>Bacillaceae</taxon>
        <taxon>Bacillus</taxon>
    </lineage>
</organism>
<feature type="domain" description="Nudix hydrolase" evidence="1">
    <location>
        <begin position="29"/>
        <end position="169"/>
    </location>
</feature>
<dbReference type="RefSeq" id="WP_377933784.1">
    <property type="nucleotide sequence ID" value="NZ_JBHUMF010000015.1"/>
</dbReference>
<dbReference type="CDD" id="cd04692">
    <property type="entry name" value="NUDIX_Hydrolase"/>
    <property type="match status" value="1"/>
</dbReference>
<dbReference type="InterPro" id="IPR015797">
    <property type="entry name" value="NUDIX_hydrolase-like_dom_sf"/>
</dbReference>
<comment type="caution">
    <text evidence="2">The sequence shown here is derived from an EMBL/GenBank/DDBJ whole genome shotgun (WGS) entry which is preliminary data.</text>
</comment>
<dbReference type="PANTHER" id="PTHR10885:SF0">
    <property type="entry name" value="ISOPENTENYL-DIPHOSPHATE DELTA-ISOMERASE"/>
    <property type="match status" value="1"/>
</dbReference>
<dbReference type="PROSITE" id="PS51462">
    <property type="entry name" value="NUDIX"/>
    <property type="match status" value="1"/>
</dbReference>
<reference evidence="3" key="1">
    <citation type="journal article" date="2019" name="Int. J. Syst. Evol. Microbiol.">
        <title>The Global Catalogue of Microorganisms (GCM) 10K type strain sequencing project: providing services to taxonomists for standard genome sequencing and annotation.</title>
        <authorList>
            <consortium name="The Broad Institute Genomics Platform"/>
            <consortium name="The Broad Institute Genome Sequencing Center for Infectious Disease"/>
            <person name="Wu L."/>
            <person name="Ma J."/>
        </authorList>
    </citation>
    <scope>NUCLEOTIDE SEQUENCE [LARGE SCALE GENOMIC DNA]</scope>
    <source>
        <strain evidence="3">KCTC 3913</strain>
    </source>
</reference>
<gene>
    <name evidence="2" type="ORF">ACFSUL_06520</name>
</gene>